<feature type="compositionally biased region" description="Acidic residues" evidence="1">
    <location>
        <begin position="164"/>
        <end position="173"/>
    </location>
</feature>
<dbReference type="Pfam" id="PF07529">
    <property type="entry name" value="HSA"/>
    <property type="match status" value="1"/>
</dbReference>
<protein>
    <recommendedName>
        <fullName evidence="2">HSA domain-containing protein</fullName>
    </recommendedName>
</protein>
<feature type="compositionally biased region" description="Low complexity" evidence="1">
    <location>
        <begin position="916"/>
        <end position="934"/>
    </location>
</feature>
<feature type="domain" description="HSA" evidence="2">
    <location>
        <begin position="78"/>
        <end position="124"/>
    </location>
</feature>
<feature type="compositionally biased region" description="Polar residues" evidence="1">
    <location>
        <begin position="1103"/>
        <end position="1115"/>
    </location>
</feature>
<sequence length="1169" mass="122772">MAQSSAAASHHKRKRARHQSSGAGGSMRSTVKDSMPTVEMREALNRDGEMGRVLLERGYLGAKLYTGPDITTGLLPGQHDQILAEMKWVHADVVGLRDLKQAQCRRVASAVKDYWRVRTKQQERGGGEHVRLDRMPDGTEVRHQVQASASAAASKGKGSSPSPTDDDDDDDDIVMIHHDDTVSTDEESQFSNAAEARASIDPLRDIIDRLNDASAVWMSDKGPPIQSTTSSNSSSSSAAIAGHGAGPRSATAAPSVNPDDDAAVCSTVFVPGVVDFPDPGAEPRLRMNELLSNQRTLLHEMQFSEAARARLPALFTSMVREMSAHPAGDQESVVKTPRSSTSAVAKAKAPARSRKAAAAAAAQQQAMITVTQAWEEKENLLLLAALARSLPRCFDQKSSSTYFMVERRREALRNSVAANLQEDSLDLASGLLNGVSWRSVEIGMRCAMEGIAGQDKLRSNLACARRANEMLTERPMVPPVGTRWRGSIEGMAGEKQRQIGLPVEVRIVDETAKDDTSGSTPTSTTIEQTLAVVDDGALEKSVGSQEDALALFHYRRGLTTPTFAAFYSSKGGPSAPPHRRRKKLGDLVSGNNSGALRWRLPPVRKCIRKGSSTGALSSSLNRSKRRPCSTAIRSTVSRLATPVSFSEALKSWDDYIATVSHQNSCRWLSTAVTSMGAARRRRATECGEMRVFQWVAPPAGSPASPLALRNAHANALLALQRYASASMKGAPANQPASCIGPEALKLLAYAAHKMKEQMPDNGSGIEIAPTKQPIPENFRRTKVTMLPMATGRAGGTHMMGHKAPPHQLGTAAAAAALKQQQQAGGMVMGKAHLGGAAYQRASAVAANQQQQQQQPQPQHLAQLLQIRNAAAAAASAVNQHGGGGGSGGQQAPMQQYIMAKRGQMQPTSSTTTIGLQKQQQQQQKTALGKAPPSGGQRGQGSLGSAAGTGMPKVPSAAMHNLLQSMLNQQQAQQRAGATAAASNPQTAPAGPTQANNPAAAAAAAAMGRANLGNLHQLYQSLLTQFTHGSTTGMRRQGGLTPTGPSPSPPPPPPPTASGGAGVASGTNAMPAIQNMLQNILANSRPQYSAAPTPKGPGLRAPQGSPTATTPSLQQQRSPYQQFYAVGGSTAAALPKAVSSGSKAPAPAAATARSAAAAHGHPNAPSGPGV</sequence>
<evidence type="ECO:0000313" key="3">
    <source>
        <dbReference type="EMBL" id="KAF4676236.1"/>
    </source>
</evidence>
<evidence type="ECO:0000259" key="2">
    <source>
        <dbReference type="Pfam" id="PF07529"/>
    </source>
</evidence>
<evidence type="ECO:0000313" key="4">
    <source>
        <dbReference type="Proteomes" id="UP000572268"/>
    </source>
</evidence>
<feature type="compositionally biased region" description="Polar residues" evidence="1">
    <location>
        <begin position="904"/>
        <end position="915"/>
    </location>
</feature>
<reference evidence="3 4" key="1">
    <citation type="submission" date="2020-04" db="EMBL/GenBank/DDBJ databases">
        <title>Perkinsus olseni comparative genomics.</title>
        <authorList>
            <person name="Bogema D.R."/>
        </authorList>
    </citation>
    <scope>NUCLEOTIDE SEQUENCE [LARGE SCALE GENOMIC DNA]</scope>
    <source>
        <strain evidence="3">ATCC PRA-31</strain>
    </source>
</reference>
<dbReference type="InterPro" id="IPR014012">
    <property type="entry name" value="HSA_dom"/>
</dbReference>
<dbReference type="AlphaFoldDB" id="A0A7J6MXS7"/>
<feature type="region of interest" description="Disordered" evidence="1">
    <location>
        <begin position="901"/>
        <end position="953"/>
    </location>
</feature>
<feature type="compositionally biased region" description="Basic and acidic residues" evidence="1">
    <location>
        <begin position="120"/>
        <end position="143"/>
    </location>
</feature>
<comment type="caution">
    <text evidence="3">The sequence shown here is derived from an EMBL/GenBank/DDBJ whole genome shotgun (WGS) entry which is preliminary data.</text>
</comment>
<dbReference type="EMBL" id="JABANN010000004">
    <property type="protein sequence ID" value="KAF4676236.1"/>
    <property type="molecule type" value="Genomic_DNA"/>
</dbReference>
<feature type="compositionally biased region" description="Low complexity" evidence="1">
    <location>
        <begin position="968"/>
        <end position="995"/>
    </location>
</feature>
<feature type="compositionally biased region" description="Pro residues" evidence="1">
    <location>
        <begin position="1043"/>
        <end position="1055"/>
    </location>
</feature>
<feature type="region of interest" description="Disordered" evidence="1">
    <location>
        <begin position="1029"/>
        <end position="1066"/>
    </location>
</feature>
<feature type="region of interest" description="Disordered" evidence="1">
    <location>
        <begin position="1130"/>
        <end position="1169"/>
    </location>
</feature>
<proteinExistence type="predicted"/>
<feature type="region of interest" description="Disordered" evidence="1">
    <location>
        <begin position="120"/>
        <end position="173"/>
    </location>
</feature>
<feature type="compositionally biased region" description="Low complexity" evidence="1">
    <location>
        <begin position="1136"/>
        <end position="1169"/>
    </location>
</feature>
<dbReference type="Proteomes" id="UP000572268">
    <property type="component" value="Unassembled WGS sequence"/>
</dbReference>
<organism evidence="3 4">
    <name type="scientific">Perkinsus olseni</name>
    <name type="common">Perkinsus atlanticus</name>
    <dbReference type="NCBI Taxonomy" id="32597"/>
    <lineage>
        <taxon>Eukaryota</taxon>
        <taxon>Sar</taxon>
        <taxon>Alveolata</taxon>
        <taxon>Perkinsozoa</taxon>
        <taxon>Perkinsea</taxon>
        <taxon>Perkinsida</taxon>
        <taxon>Perkinsidae</taxon>
        <taxon>Perkinsus</taxon>
    </lineage>
</organism>
<gene>
    <name evidence="3" type="ORF">FOL46_006245</name>
</gene>
<feature type="compositionally biased region" description="Low complexity" evidence="1">
    <location>
        <begin position="147"/>
        <end position="163"/>
    </location>
</feature>
<accession>A0A7J6MXS7</accession>
<feature type="region of interest" description="Disordered" evidence="1">
    <location>
        <begin position="218"/>
        <end position="258"/>
    </location>
</feature>
<name>A0A7J6MXS7_PEROL</name>
<feature type="region of interest" description="Disordered" evidence="1">
    <location>
        <begin position="967"/>
        <end position="995"/>
    </location>
</feature>
<feature type="compositionally biased region" description="Basic residues" evidence="1">
    <location>
        <begin position="9"/>
        <end position="18"/>
    </location>
</feature>
<feature type="compositionally biased region" description="Low complexity" evidence="1">
    <location>
        <begin position="227"/>
        <end position="237"/>
    </location>
</feature>
<evidence type="ECO:0000256" key="1">
    <source>
        <dbReference type="SAM" id="MobiDB-lite"/>
    </source>
</evidence>
<feature type="region of interest" description="Disordered" evidence="1">
    <location>
        <begin position="1"/>
        <end position="34"/>
    </location>
</feature>
<feature type="region of interest" description="Disordered" evidence="1">
    <location>
        <begin position="1085"/>
        <end position="1115"/>
    </location>
</feature>